<gene>
    <name evidence="1" type="ORF">K1T71_000204</name>
</gene>
<proteinExistence type="predicted"/>
<dbReference type="Proteomes" id="UP000824533">
    <property type="component" value="Linkage Group LG01"/>
</dbReference>
<comment type="caution">
    <text evidence="1">The sequence shown here is derived from an EMBL/GenBank/DDBJ whole genome shotgun (WGS) entry which is preliminary data.</text>
</comment>
<organism evidence="1 2">
    <name type="scientific">Dendrolimus kikuchii</name>
    <dbReference type="NCBI Taxonomy" id="765133"/>
    <lineage>
        <taxon>Eukaryota</taxon>
        <taxon>Metazoa</taxon>
        <taxon>Ecdysozoa</taxon>
        <taxon>Arthropoda</taxon>
        <taxon>Hexapoda</taxon>
        <taxon>Insecta</taxon>
        <taxon>Pterygota</taxon>
        <taxon>Neoptera</taxon>
        <taxon>Endopterygota</taxon>
        <taxon>Lepidoptera</taxon>
        <taxon>Glossata</taxon>
        <taxon>Ditrysia</taxon>
        <taxon>Bombycoidea</taxon>
        <taxon>Lasiocampidae</taxon>
        <taxon>Dendrolimus</taxon>
    </lineage>
</organism>
<evidence type="ECO:0000313" key="1">
    <source>
        <dbReference type="EMBL" id="KAJ0183781.1"/>
    </source>
</evidence>
<dbReference type="EMBL" id="CM034387">
    <property type="protein sequence ID" value="KAJ0183781.1"/>
    <property type="molecule type" value="Genomic_DNA"/>
</dbReference>
<accession>A0ACC1DK78</accession>
<evidence type="ECO:0000313" key="2">
    <source>
        <dbReference type="Proteomes" id="UP000824533"/>
    </source>
</evidence>
<reference evidence="1 2" key="1">
    <citation type="journal article" date="2021" name="Front. Genet.">
        <title>Chromosome-Level Genome Assembly Reveals Significant Gene Expansion in the Toll and IMD Signaling Pathways of Dendrolimus kikuchii.</title>
        <authorList>
            <person name="Zhou J."/>
            <person name="Wu P."/>
            <person name="Xiong Z."/>
            <person name="Liu N."/>
            <person name="Zhao N."/>
            <person name="Ji M."/>
            <person name="Qiu Y."/>
            <person name="Yang B."/>
        </authorList>
    </citation>
    <scope>NUCLEOTIDE SEQUENCE [LARGE SCALE GENOMIC DNA]</scope>
    <source>
        <strain evidence="1">Ann1</strain>
    </source>
</reference>
<keyword evidence="2" id="KW-1185">Reference proteome</keyword>
<sequence length="81" mass="9525">MNILSLHNIYYIIALFFFIFFLVEATPCRKQSIPDHQNKTVDCIEETVLQELNIFHNVFKDIADSVKFNLLTSQIRSIQAY</sequence>
<protein>
    <submittedName>
        <fullName evidence="1">Uncharacterized protein</fullName>
    </submittedName>
</protein>
<name>A0ACC1DK78_9NEOP</name>